<organism evidence="2 3">
    <name type="scientific">Cetraspora pellucida</name>
    <dbReference type="NCBI Taxonomy" id="1433469"/>
    <lineage>
        <taxon>Eukaryota</taxon>
        <taxon>Fungi</taxon>
        <taxon>Fungi incertae sedis</taxon>
        <taxon>Mucoromycota</taxon>
        <taxon>Glomeromycotina</taxon>
        <taxon>Glomeromycetes</taxon>
        <taxon>Diversisporales</taxon>
        <taxon>Gigasporaceae</taxon>
        <taxon>Cetraspora</taxon>
    </lineage>
</organism>
<evidence type="ECO:0000313" key="2">
    <source>
        <dbReference type="EMBL" id="CAG8775469.1"/>
    </source>
</evidence>
<dbReference type="InterPro" id="IPR000182">
    <property type="entry name" value="GNAT_dom"/>
</dbReference>
<dbReference type="EMBL" id="CAJVQA010022785">
    <property type="protein sequence ID" value="CAG8775469.1"/>
    <property type="molecule type" value="Genomic_DNA"/>
</dbReference>
<dbReference type="PANTHER" id="PTHR43792:SF10">
    <property type="entry name" value="N-ACETYLTRANSFERASE DOMAIN-CONTAINING PROTEIN"/>
    <property type="match status" value="1"/>
</dbReference>
<reference evidence="2" key="1">
    <citation type="submission" date="2021-06" db="EMBL/GenBank/DDBJ databases">
        <authorList>
            <person name="Kallberg Y."/>
            <person name="Tangrot J."/>
            <person name="Rosling A."/>
        </authorList>
    </citation>
    <scope>NUCLEOTIDE SEQUENCE</scope>
    <source>
        <strain evidence="2">FL966</strain>
    </source>
</reference>
<evidence type="ECO:0000313" key="3">
    <source>
        <dbReference type="Proteomes" id="UP000789759"/>
    </source>
</evidence>
<evidence type="ECO:0000259" key="1">
    <source>
        <dbReference type="Pfam" id="PF13302"/>
    </source>
</evidence>
<comment type="caution">
    <text evidence="2">The sequence shown here is derived from an EMBL/GenBank/DDBJ whole genome shotgun (WGS) entry which is preliminary data.</text>
</comment>
<dbReference type="Pfam" id="PF13302">
    <property type="entry name" value="Acetyltransf_3"/>
    <property type="match status" value="1"/>
</dbReference>
<dbReference type="Proteomes" id="UP000789759">
    <property type="component" value="Unassembled WGS sequence"/>
</dbReference>
<accession>A0A9N9JEC2</accession>
<proteinExistence type="predicted"/>
<feature type="domain" description="N-acetyltransferase" evidence="1">
    <location>
        <begin position="69"/>
        <end position="234"/>
    </location>
</feature>
<dbReference type="InterPro" id="IPR051531">
    <property type="entry name" value="N-acetyltransferase"/>
</dbReference>
<sequence length="313" mass="36549">IIGCRQFFINNKKSKDQRSIDKTSYKRLITNFSYGMAALSIFKYQDSDNAKELLANLSGTDKQNRRWVAREIQNDDLQNYEKLLSDKAVVKYFSLERPWTSNEINARLNIWETRYKEGHPHGALTIFDEQNHFIGYIIAGEGNEESVSEVAYVISPEYWNRGIAQSVLSKIVGDWGTEVRNIGLGKGIEKLGKQHQIVEKRFQCFKKKVLKQFYASARPINIPSWHILEKVGFTNAKSAVENVDDPIDFNVKGFDLPSLDHYNQLESFIEELYKKQEIKVDKRYFMINDNDKIYTFNRTTNGKIRFHYEKEIC</sequence>
<name>A0A9N9JEC2_9GLOM</name>
<dbReference type="AlphaFoldDB" id="A0A9N9JEC2"/>
<keyword evidence="3" id="KW-1185">Reference proteome</keyword>
<dbReference type="GO" id="GO:0016747">
    <property type="term" value="F:acyltransferase activity, transferring groups other than amino-acyl groups"/>
    <property type="evidence" value="ECO:0007669"/>
    <property type="project" value="InterPro"/>
</dbReference>
<dbReference type="InterPro" id="IPR016181">
    <property type="entry name" value="Acyl_CoA_acyltransferase"/>
</dbReference>
<gene>
    <name evidence="2" type="ORF">CPELLU_LOCUS16097</name>
</gene>
<dbReference type="PANTHER" id="PTHR43792">
    <property type="entry name" value="GNAT FAMILY, PUTATIVE (AFU_ORTHOLOGUE AFUA_3G00765)-RELATED-RELATED"/>
    <property type="match status" value="1"/>
</dbReference>
<dbReference type="OrthoDB" id="2349932at2759"/>
<dbReference type="SUPFAM" id="SSF55729">
    <property type="entry name" value="Acyl-CoA N-acyltransferases (Nat)"/>
    <property type="match status" value="1"/>
</dbReference>
<feature type="non-terminal residue" evidence="2">
    <location>
        <position position="1"/>
    </location>
</feature>
<dbReference type="Gene3D" id="3.40.630.30">
    <property type="match status" value="1"/>
</dbReference>
<protein>
    <submittedName>
        <fullName evidence="2">22202_t:CDS:1</fullName>
    </submittedName>
</protein>